<evidence type="ECO:0000313" key="7">
    <source>
        <dbReference type="EMBL" id="GAJ04804.1"/>
    </source>
</evidence>
<evidence type="ECO:0000256" key="5">
    <source>
        <dbReference type="ARBA" id="ARBA00023136"/>
    </source>
</evidence>
<feature type="transmembrane region" description="Helical" evidence="6">
    <location>
        <begin position="30"/>
        <end position="51"/>
    </location>
</feature>
<protein>
    <recommendedName>
        <fullName evidence="8">DUF350 domain-containing protein</fullName>
    </recommendedName>
</protein>
<dbReference type="Pfam" id="PF03994">
    <property type="entry name" value="DUF350"/>
    <property type="match status" value="1"/>
</dbReference>
<name>X1THP5_9ZZZZ</name>
<sequence>SFALSMLSIPGWQTEQAGAKAMDFHTLVSMVVWTVSGAVLLFVLMFVDSLFTRYNDLEELKAGNMAVTTRFVLKLVAQGHILSSSIAAYSSLGEALVVSIVSFWLLFILEKSVELLLGKWATIDLDHGTRLGKIGYGLLAGSLHVTGALIIAAFIRG</sequence>
<feature type="non-terminal residue" evidence="7">
    <location>
        <position position="1"/>
    </location>
</feature>
<feature type="transmembrane region" description="Helical" evidence="6">
    <location>
        <begin position="134"/>
        <end position="155"/>
    </location>
</feature>
<keyword evidence="5 6" id="KW-0472">Membrane</keyword>
<keyword evidence="4 6" id="KW-1133">Transmembrane helix</keyword>
<evidence type="ECO:0000256" key="1">
    <source>
        <dbReference type="ARBA" id="ARBA00004651"/>
    </source>
</evidence>
<reference evidence="7" key="1">
    <citation type="journal article" date="2014" name="Front. Microbiol.">
        <title>High frequency of phylogenetically diverse reductive dehalogenase-homologous genes in deep subseafloor sedimentary metagenomes.</title>
        <authorList>
            <person name="Kawai M."/>
            <person name="Futagami T."/>
            <person name="Toyoda A."/>
            <person name="Takaki Y."/>
            <person name="Nishi S."/>
            <person name="Hori S."/>
            <person name="Arai W."/>
            <person name="Tsubouchi T."/>
            <person name="Morono Y."/>
            <person name="Uchiyama I."/>
            <person name="Ito T."/>
            <person name="Fujiyama A."/>
            <person name="Inagaki F."/>
            <person name="Takami H."/>
        </authorList>
    </citation>
    <scope>NUCLEOTIDE SEQUENCE</scope>
    <source>
        <strain evidence="7">Expedition CK06-06</strain>
    </source>
</reference>
<evidence type="ECO:0000256" key="6">
    <source>
        <dbReference type="SAM" id="Phobius"/>
    </source>
</evidence>
<dbReference type="AlphaFoldDB" id="X1THP5"/>
<evidence type="ECO:0000256" key="4">
    <source>
        <dbReference type="ARBA" id="ARBA00022989"/>
    </source>
</evidence>
<keyword evidence="2" id="KW-1003">Cell membrane</keyword>
<evidence type="ECO:0000256" key="3">
    <source>
        <dbReference type="ARBA" id="ARBA00022692"/>
    </source>
</evidence>
<proteinExistence type="predicted"/>
<evidence type="ECO:0008006" key="8">
    <source>
        <dbReference type="Google" id="ProtNLM"/>
    </source>
</evidence>
<comment type="caution">
    <text evidence="7">The sequence shown here is derived from an EMBL/GenBank/DDBJ whole genome shotgun (WGS) entry which is preliminary data.</text>
</comment>
<accession>X1THP5</accession>
<gene>
    <name evidence="7" type="ORF">S12H4_53781</name>
</gene>
<organism evidence="7">
    <name type="scientific">marine sediment metagenome</name>
    <dbReference type="NCBI Taxonomy" id="412755"/>
    <lineage>
        <taxon>unclassified sequences</taxon>
        <taxon>metagenomes</taxon>
        <taxon>ecological metagenomes</taxon>
    </lineage>
</organism>
<dbReference type="GO" id="GO:0005886">
    <property type="term" value="C:plasma membrane"/>
    <property type="evidence" value="ECO:0007669"/>
    <property type="project" value="UniProtKB-SubCell"/>
</dbReference>
<dbReference type="InterPro" id="IPR007140">
    <property type="entry name" value="DUF350"/>
</dbReference>
<keyword evidence="3 6" id="KW-0812">Transmembrane</keyword>
<evidence type="ECO:0000256" key="2">
    <source>
        <dbReference type="ARBA" id="ARBA00022475"/>
    </source>
</evidence>
<feature type="transmembrane region" description="Helical" evidence="6">
    <location>
        <begin position="95"/>
        <end position="113"/>
    </location>
</feature>
<dbReference type="EMBL" id="BARW01034292">
    <property type="protein sequence ID" value="GAJ04804.1"/>
    <property type="molecule type" value="Genomic_DNA"/>
</dbReference>
<comment type="subcellular location">
    <subcellularLocation>
        <location evidence="1">Cell membrane</location>
        <topology evidence="1">Multi-pass membrane protein</topology>
    </subcellularLocation>
</comment>